<dbReference type="Proteomes" id="UP001304298">
    <property type="component" value="Unassembled WGS sequence"/>
</dbReference>
<dbReference type="RefSeq" id="WP_323333606.1">
    <property type="nucleotide sequence ID" value="NZ_JAYFSI010000011.1"/>
</dbReference>
<name>A0ABU5RG36_9PSEU</name>
<reference evidence="1 2" key="1">
    <citation type="submission" date="2023-12" db="EMBL/GenBank/DDBJ databases">
        <title>Amycolatopsis sp. V23-08.</title>
        <authorList>
            <person name="Somphong A."/>
        </authorList>
    </citation>
    <scope>NUCLEOTIDE SEQUENCE [LARGE SCALE GENOMIC DNA]</scope>
    <source>
        <strain evidence="1 2">V23-08</strain>
    </source>
</reference>
<gene>
    <name evidence="1" type="ORF">VA596_37330</name>
</gene>
<sequence>MTDVDPVEAMRSVRDVVLAARGGAVPSDRILAALLTLRSARDQLGAWEPELIAAARDSGASWTSLAPVLGVASRQAAERRFLRLQPSATGEETGEARVHAERDRRAGDRAVAEWARRNASVLRQLAGRISALEGFDGAARETVDRLVAALGDNDVTNLLPPLAAVRAHLARDHPDLADRLGTVGEHTARLRRNAVGQRHDRIR</sequence>
<protein>
    <submittedName>
        <fullName evidence="1">HSP18 transcriptional regulator</fullName>
    </submittedName>
</protein>
<organism evidence="1 2">
    <name type="scientific">Amycolatopsis heterodermiae</name>
    <dbReference type="NCBI Taxonomy" id="3110235"/>
    <lineage>
        <taxon>Bacteria</taxon>
        <taxon>Bacillati</taxon>
        <taxon>Actinomycetota</taxon>
        <taxon>Actinomycetes</taxon>
        <taxon>Pseudonocardiales</taxon>
        <taxon>Pseudonocardiaceae</taxon>
        <taxon>Amycolatopsis</taxon>
    </lineage>
</organism>
<accession>A0ABU5RG36</accession>
<proteinExistence type="predicted"/>
<dbReference type="EMBL" id="JAYFSI010000011">
    <property type="protein sequence ID" value="MEA5365242.1"/>
    <property type="molecule type" value="Genomic_DNA"/>
</dbReference>
<keyword evidence="2" id="KW-1185">Reference proteome</keyword>
<evidence type="ECO:0000313" key="2">
    <source>
        <dbReference type="Proteomes" id="UP001304298"/>
    </source>
</evidence>
<evidence type="ECO:0000313" key="1">
    <source>
        <dbReference type="EMBL" id="MEA5365242.1"/>
    </source>
</evidence>
<comment type="caution">
    <text evidence="1">The sequence shown here is derived from an EMBL/GenBank/DDBJ whole genome shotgun (WGS) entry which is preliminary data.</text>
</comment>